<evidence type="ECO:0000256" key="1">
    <source>
        <dbReference type="SAM" id="MobiDB-lite"/>
    </source>
</evidence>
<feature type="region of interest" description="Disordered" evidence="1">
    <location>
        <begin position="309"/>
        <end position="346"/>
    </location>
</feature>
<name>A0A7S4RSI9_9STRA</name>
<dbReference type="PANTHER" id="PTHR13138">
    <property type="entry name" value="PROTEIN LIN1"/>
    <property type="match status" value="1"/>
</dbReference>
<feature type="region of interest" description="Disordered" evidence="1">
    <location>
        <begin position="1721"/>
        <end position="1742"/>
    </location>
</feature>
<evidence type="ECO:0000313" key="3">
    <source>
        <dbReference type="EMBL" id="CAE4623791.1"/>
    </source>
</evidence>
<protein>
    <recommendedName>
        <fullName evidence="2">GYF domain-containing protein</fullName>
    </recommendedName>
</protein>
<sequence length="2420" mass="264205">MKQQRNVAKTIMKNILTNSTKEEDANDARHDTVCPPIIPTKIVHAVVDIIDAACGPIGEKDPCLEIRKSSDLALTAIFSLAFDFDLWGEDIEAASIVMKCIAERYCIGGSFCQNEENEGEFVVDEGYGWLLRGQVSIQHFLDCIRLRFGRSNVRTRVDGITSGTVNDSGIGSTQSSTIDQPTSLNNAALLPQPPPASPQSIRSLANSLSQIVTCMLLHSLSSSSMNKSNMFSSRSASDITAMVSGLVSTVMEDSATTTKNCSNNGGGVSGDLGSITCHVVLKSLVSVLVYCQIFPSSLLVEQQRHKAEDSATTHTAAQKKDNATNSPQKSDLQMHQLPTSPVKAPSKIKDKFDRTKRQLHHEIATKLARNLVMGQFHDVVAPMLLSRTVSFYGTGGNTGAGSGGIGKNDKVMTEEEEEGLDWRYHWRMALLLFSWLTSIVGAEGDHASNSTGSLLLASGKTGSLHGCLLGMNNQINTDSDISDMLGIYIKTLIIPSQNELLPSSSNSTDGQIGTSSYTDLLINRLRTVQHLLPGLVASLVSCPPTTCHSTNADGAITYNGPSKNISNPEQFLVSRSSTNVLKQIMTWIGLAFRRLYGNDSASRKKSGRKVSASFHVRASKQYLPSLLHVAILLDKPIRDYKICLDKSASKSTVKDDSDAVAITPPMVVQSVVMDGATELETTAKAFTDDTPGMSTKKINRTAPEDGEESSQHSQHRQRQRIDSDVDWVSVSSTVDDPKAPSSSSLDQSKQTMTGNMPPSPSLSSIGGSLQDICPSSSSASLNNKSVEEKFQILKDLTSCRNIALHTASMLILNSMTLGGGEASTVVWRTIVSSLAECCSSSSDDGPFHKKSETMTVAGVDSEEKKEPVDGNVGEGNMSSVMNIDDMSESLSVSQSGEAQVEKTPSSETKEKIIPKQIQTTEHSNLTLSTPSNAAHDTAAHQIIFGEDMTHSMLCHLSALILSKIARRNHDSSSGKCLIPLSTNLCSATARLCDMVEEKELLHTPGGIFPSLDLKSKGIGSAADDSANNIILRDKKLSNEQSLDVKSCDIIAQHDIKKYSVDQSRLLCAIVQVMASGRESMGWYQISPTLSLSSLTDNVTERGVLRKEGEGEERKVEFIKPDHKVSVSSTDGTITEATKSLQTKVSQFVEGSLFQNSYELYNQSLSDSQEISYDEHLIKTEQNQATTPPKRSDEGETTPPASKLLLPILQPCLRTVLTSLSFVQSDSLVVPSVEPIPFKKDEGNRQNGCTKQDPMNPLLLREVVIELKLTLKAAIVGLSFPNARDVFLNALASLRRAMSYHHSARDKHAEELCSVLVLAALEDMRSRYVSERKRRDKAVFEAYKDDADKNISIVEMNGPPLAVKSTATSSQIQKDLSEEAERSNTVERLLLGDPVIPSEDSSTSSSVIEESSKAVHSMDPTSTGEVGIGDNGLKEQPTGESSDRIDLQLSSSELSRSGNGKTSDDFIMFPQDAMSKENSRVSTMGWSSCKGLGAALEKCYGLVLNTQGKNALSSNNKVSPITTNQQDADLSSLLKNELLSKTAEDALQILRPYLDTWDDSVARDAAESELVELFDENVNLSTPGGNSFERDIQQGKMIMGWESNEQSRSHHSDGKYSGHKYAQSETAADTMSNYIELSSSETSRLLEVRSTFLTSLRFSRVSFVSRYCWRFWMECNGDKTNKLWERCISDGGRDLSGRMATVPMSPQFCRFIPKYLDHSPSTPRLGARTEVSAEAKDEASNIEEPIPVERGVSTGSMDMELAMNNLAKAGHLTIVDITKKEAREDLPAIDASDENNDSADGECGKSEHLQHERKSSDVDDDDDDDEDMIPRRRGNNDENGGGGYDSDDLYDSIASSSGAALPVVSGNAPRKDVDTDKDEKKSIEEARKQRSRLRNNSDMNGYDDDEDEYNKRKSVEEGIDKHFSLITNREETSGEIRNAGSNADCPVEPFNMREEREGGLGYFDGDTYVFRKGEAAEEDAWVDGLDDKEPAATGTDSGNKIIFPKNKSQKKKQQSEVKELSKNEMMEKVVELLLSDDETVFMAIRRYGTILRREKQKKGKKKYVRQRKEEEHPKGVEDMNIDEKEEENVTTTAQMKLNLLVELADALLMNGDNEAYDRTRASYFKLLPRRPPVVAPATATSDSATGDKVESDSRYCTHTVGCGIPGIPRGSASANGSKKKASVQWFYRGNSDSMIHGPYSTKQMLEWIEQGFFVGDQAVDVKKVTRRSLGGCAPLLGRINPLSARNKRQEEMVKRLSAMSADSENSKAESKISKTSVSDLMADLMDSDDEDETKKDTTKNDDIMNKEKPSTPTTNSTTAKDTSADLPMQTSTCCQSSIASSSATTSAHAKPGALPGLHPIGTGFPSLSSKMTDAINPLSRIRGGQRTVLGGRGMARAGRGAVVKKEEEWMRSDKVDFKAYL</sequence>
<feature type="compositionally biased region" description="Acidic residues" evidence="1">
    <location>
        <begin position="1817"/>
        <end position="1826"/>
    </location>
</feature>
<feature type="compositionally biased region" description="Low complexity" evidence="1">
    <location>
        <begin position="1397"/>
        <end position="1408"/>
    </location>
</feature>
<dbReference type="SUPFAM" id="SSF55277">
    <property type="entry name" value="GYF domain"/>
    <property type="match status" value="1"/>
</dbReference>
<feature type="compositionally biased region" description="Polar residues" evidence="1">
    <location>
        <begin position="323"/>
        <end position="339"/>
    </location>
</feature>
<dbReference type="SMART" id="SM00444">
    <property type="entry name" value="GYF"/>
    <property type="match status" value="1"/>
</dbReference>
<feature type="compositionally biased region" description="Polar residues" evidence="1">
    <location>
        <begin position="740"/>
        <end position="756"/>
    </location>
</feature>
<accession>A0A7S4RSI9</accession>
<feature type="compositionally biased region" description="Basic and acidic residues" evidence="1">
    <location>
        <begin position="2291"/>
        <end position="2308"/>
    </location>
</feature>
<feature type="compositionally biased region" description="Basic and acidic residues" evidence="1">
    <location>
        <begin position="1374"/>
        <end position="1384"/>
    </location>
</feature>
<feature type="compositionally biased region" description="Polar residues" evidence="1">
    <location>
        <begin position="1447"/>
        <end position="1460"/>
    </location>
</feature>
<dbReference type="InterPro" id="IPR035445">
    <property type="entry name" value="GYF-like_dom_sf"/>
</dbReference>
<evidence type="ECO:0000259" key="2">
    <source>
        <dbReference type="PROSITE" id="PS50829"/>
    </source>
</evidence>
<dbReference type="Gene3D" id="3.30.1490.40">
    <property type="match status" value="1"/>
</dbReference>
<feature type="region of interest" description="Disordered" evidence="1">
    <location>
        <begin position="682"/>
        <end position="780"/>
    </location>
</feature>
<feature type="domain" description="GYF" evidence="2">
    <location>
        <begin position="2181"/>
        <end position="2229"/>
    </location>
</feature>
<proteinExistence type="predicted"/>
<feature type="compositionally biased region" description="Low complexity" evidence="1">
    <location>
        <begin position="761"/>
        <end position="780"/>
    </location>
</feature>
<feature type="compositionally biased region" description="Basic and acidic residues" evidence="1">
    <location>
        <begin position="1801"/>
        <end position="1816"/>
    </location>
</feature>
<feature type="compositionally biased region" description="Polar residues" evidence="1">
    <location>
        <begin position="2309"/>
        <end position="2320"/>
    </location>
</feature>
<dbReference type="PROSITE" id="PS50829">
    <property type="entry name" value="GYF"/>
    <property type="match status" value="1"/>
</dbReference>
<feature type="region of interest" description="Disordered" evidence="1">
    <location>
        <begin position="1602"/>
        <end position="1621"/>
    </location>
</feature>
<reference evidence="3" key="1">
    <citation type="submission" date="2021-01" db="EMBL/GenBank/DDBJ databases">
        <authorList>
            <person name="Corre E."/>
            <person name="Pelletier E."/>
            <person name="Niang G."/>
            <person name="Scheremetjew M."/>
            <person name="Finn R."/>
            <person name="Kale V."/>
            <person name="Holt S."/>
            <person name="Cochrane G."/>
            <person name="Meng A."/>
            <person name="Brown T."/>
            <person name="Cohen L."/>
        </authorList>
    </citation>
    <scope>NUCLEOTIDE SEQUENCE</scope>
    <source>
        <strain evidence="3">GSO104</strain>
    </source>
</reference>
<feature type="compositionally biased region" description="Acidic residues" evidence="1">
    <location>
        <begin position="1790"/>
        <end position="1799"/>
    </location>
</feature>
<feature type="region of interest" description="Disordered" evidence="1">
    <location>
        <begin position="1374"/>
        <end position="1465"/>
    </location>
</feature>
<organism evidence="3">
    <name type="scientific">Ditylum brightwellii</name>
    <dbReference type="NCBI Taxonomy" id="49249"/>
    <lineage>
        <taxon>Eukaryota</taxon>
        <taxon>Sar</taxon>
        <taxon>Stramenopiles</taxon>
        <taxon>Ochrophyta</taxon>
        <taxon>Bacillariophyta</taxon>
        <taxon>Mediophyceae</taxon>
        <taxon>Lithodesmiophycidae</taxon>
        <taxon>Lithodesmiales</taxon>
        <taxon>Lithodesmiaceae</taxon>
        <taxon>Ditylum</taxon>
    </lineage>
</organism>
<dbReference type="InterPro" id="IPR003169">
    <property type="entry name" value="GYF"/>
</dbReference>
<gene>
    <name evidence="3" type="ORF">DBRI00130_LOCUS23618</name>
</gene>
<feature type="region of interest" description="Disordered" evidence="1">
    <location>
        <begin position="2245"/>
        <end position="2327"/>
    </location>
</feature>
<dbReference type="EMBL" id="HBNS01030063">
    <property type="protein sequence ID" value="CAE4623791.1"/>
    <property type="molecule type" value="Transcribed_RNA"/>
</dbReference>
<dbReference type="InterPro" id="IPR039905">
    <property type="entry name" value="CD2BP2/Lin1"/>
</dbReference>
<feature type="region of interest" description="Disordered" evidence="1">
    <location>
        <begin position="1986"/>
        <end position="2018"/>
    </location>
</feature>
<feature type="compositionally biased region" description="Basic and acidic residues" evidence="1">
    <location>
        <begin position="1868"/>
        <end position="1887"/>
    </location>
</feature>
<dbReference type="GO" id="GO:0005682">
    <property type="term" value="C:U5 snRNP"/>
    <property type="evidence" value="ECO:0007669"/>
    <property type="project" value="InterPro"/>
</dbReference>
<feature type="compositionally biased region" description="Basic and acidic residues" evidence="1">
    <location>
        <begin position="1604"/>
        <end position="1615"/>
    </location>
</feature>
<feature type="region of interest" description="Disordered" evidence="1">
    <location>
        <begin position="1787"/>
        <end position="1916"/>
    </location>
</feature>
<feature type="region of interest" description="Disordered" evidence="1">
    <location>
        <begin position="1180"/>
        <end position="1200"/>
    </location>
</feature>
<dbReference type="PANTHER" id="PTHR13138:SF3">
    <property type="entry name" value="CD2 ANTIGEN CYTOPLASMIC TAIL-BINDING PROTEIN 2"/>
    <property type="match status" value="1"/>
</dbReference>
<feature type="region of interest" description="Disordered" evidence="1">
    <location>
        <begin position="857"/>
        <end position="876"/>
    </location>
</feature>
<dbReference type="Pfam" id="PF02213">
    <property type="entry name" value="GYF"/>
    <property type="match status" value="1"/>
</dbReference>